<name>A0A975ZNC3_9RHOB</name>
<evidence type="ECO:0000259" key="1">
    <source>
        <dbReference type="Pfam" id="PF13468"/>
    </source>
</evidence>
<proteinExistence type="predicted"/>
<organism evidence="2 3">
    <name type="scientific">Marinovum algicola</name>
    <dbReference type="NCBI Taxonomy" id="42444"/>
    <lineage>
        <taxon>Bacteria</taxon>
        <taxon>Pseudomonadati</taxon>
        <taxon>Pseudomonadota</taxon>
        <taxon>Alphaproteobacteria</taxon>
        <taxon>Rhodobacterales</taxon>
        <taxon>Roseobacteraceae</taxon>
        <taxon>Marinovum</taxon>
    </lineage>
</organism>
<evidence type="ECO:0000313" key="3">
    <source>
        <dbReference type="Proteomes" id="UP000182932"/>
    </source>
</evidence>
<gene>
    <name evidence="2" type="ORF">SAMN04487940_10651</name>
</gene>
<dbReference type="InterPro" id="IPR029068">
    <property type="entry name" value="Glyas_Bleomycin-R_OHBP_Dase"/>
</dbReference>
<comment type="caution">
    <text evidence="2">The sequence shown here is derived from an EMBL/GenBank/DDBJ whole genome shotgun (WGS) entry which is preliminary data.</text>
</comment>
<dbReference type="InterPro" id="IPR025870">
    <property type="entry name" value="Glyoxalase-like_dom"/>
</dbReference>
<reference evidence="2 3" key="1">
    <citation type="submission" date="2016-10" db="EMBL/GenBank/DDBJ databases">
        <authorList>
            <person name="Varghese N."/>
            <person name="Submissions S."/>
        </authorList>
    </citation>
    <scope>NUCLEOTIDE SEQUENCE [LARGE SCALE GENOMIC DNA]</scope>
    <source>
        <strain evidence="2 3">FF3</strain>
    </source>
</reference>
<dbReference type="Gene3D" id="3.10.180.10">
    <property type="entry name" value="2,3-Dihydroxybiphenyl 1,2-Dioxygenase, domain 1"/>
    <property type="match status" value="1"/>
</dbReference>
<dbReference type="AlphaFoldDB" id="A0A975ZNC3"/>
<dbReference type="Proteomes" id="UP000182932">
    <property type="component" value="Unassembled WGS sequence"/>
</dbReference>
<sequence>MSGRRLPLATSGRSAMIPAGGADMKLDHIAISGETRDAAAAHVQAALGMALRPGGAHRYFGTHNHLLGLAEGLYLEAISIDPAARVPAYPRWFGLDDFVGAPRLTTWICRTEDLSTLVRDLPEAGEIVALERGDLKWRMAVPPDGHLPFDGCFPALIQWDSPTPPGETLPSSGCTLETLTVAHPEADRLHQRLAPYLMDARVQFQPGSAHLEARLTGPAGPVTLR</sequence>
<evidence type="ECO:0000313" key="2">
    <source>
        <dbReference type="EMBL" id="SEJ45902.1"/>
    </source>
</evidence>
<dbReference type="Pfam" id="PF13468">
    <property type="entry name" value="Glyoxalase_3"/>
    <property type="match status" value="1"/>
</dbReference>
<keyword evidence="3" id="KW-1185">Reference proteome</keyword>
<accession>A0A975ZNC3</accession>
<protein>
    <submittedName>
        <fullName evidence="2">Glyoxalase-like domain-containing protein</fullName>
    </submittedName>
</protein>
<dbReference type="EMBL" id="FNYY01000006">
    <property type="protein sequence ID" value="SEJ45902.1"/>
    <property type="molecule type" value="Genomic_DNA"/>
</dbReference>
<feature type="domain" description="Glyoxalase-like" evidence="1">
    <location>
        <begin position="26"/>
        <end position="196"/>
    </location>
</feature>